<dbReference type="AlphaFoldDB" id="A0A937XGG3"/>
<proteinExistence type="predicted"/>
<evidence type="ECO:0000313" key="2">
    <source>
        <dbReference type="EMBL" id="MBM3332943.1"/>
    </source>
</evidence>
<sequence>MRSRFAIALAIAAVCVTTAWAGWTSDALVTGSQNVLRTLNGDNSAHKVVFGTDGVGHLVWQGGPVSGRPGHIVTPFAHCCYD</sequence>
<dbReference type="EMBL" id="VGIR01000182">
    <property type="protein sequence ID" value="MBM3332943.1"/>
    <property type="molecule type" value="Genomic_DNA"/>
</dbReference>
<feature type="signal peptide" evidence="1">
    <location>
        <begin position="1"/>
        <end position="21"/>
    </location>
</feature>
<evidence type="ECO:0000256" key="1">
    <source>
        <dbReference type="SAM" id="SignalP"/>
    </source>
</evidence>
<organism evidence="2 3">
    <name type="scientific">candidate division WOR-3 bacterium</name>
    <dbReference type="NCBI Taxonomy" id="2052148"/>
    <lineage>
        <taxon>Bacteria</taxon>
        <taxon>Bacteria division WOR-3</taxon>
    </lineage>
</organism>
<feature type="chain" id="PRO_5036842015" evidence="1">
    <location>
        <begin position="22"/>
        <end position="82"/>
    </location>
</feature>
<keyword evidence="1" id="KW-0732">Signal</keyword>
<protein>
    <submittedName>
        <fullName evidence="2">Uncharacterized protein</fullName>
    </submittedName>
</protein>
<accession>A0A937XGG3</accession>
<evidence type="ECO:0000313" key="3">
    <source>
        <dbReference type="Proteomes" id="UP000779900"/>
    </source>
</evidence>
<dbReference type="Proteomes" id="UP000779900">
    <property type="component" value="Unassembled WGS sequence"/>
</dbReference>
<comment type="caution">
    <text evidence="2">The sequence shown here is derived from an EMBL/GenBank/DDBJ whole genome shotgun (WGS) entry which is preliminary data.</text>
</comment>
<name>A0A937XGG3_UNCW3</name>
<reference evidence="2" key="1">
    <citation type="submission" date="2019-03" db="EMBL/GenBank/DDBJ databases">
        <title>Lake Tanganyika Metagenome-Assembled Genomes (MAGs).</title>
        <authorList>
            <person name="Tran P."/>
        </authorList>
    </citation>
    <scope>NUCLEOTIDE SEQUENCE</scope>
    <source>
        <strain evidence="2">K_DeepCast_150m_m2_040</strain>
    </source>
</reference>
<gene>
    <name evidence="2" type="ORF">FJY68_14045</name>
</gene>